<organism evidence="2">
    <name type="scientific">Arthroderma gypseum (strain ATCC MYA-4604 / CBS 118893)</name>
    <name type="common">Microsporum gypseum</name>
    <dbReference type="NCBI Taxonomy" id="535722"/>
    <lineage>
        <taxon>Eukaryota</taxon>
        <taxon>Fungi</taxon>
        <taxon>Dikarya</taxon>
        <taxon>Ascomycota</taxon>
        <taxon>Pezizomycotina</taxon>
        <taxon>Eurotiomycetes</taxon>
        <taxon>Eurotiomycetidae</taxon>
        <taxon>Onygenales</taxon>
        <taxon>Arthrodermataceae</taxon>
        <taxon>Nannizzia</taxon>
    </lineage>
</organism>
<dbReference type="GeneID" id="10032100"/>
<dbReference type="RefSeq" id="XP_003176778.1">
    <property type="nucleotide sequence ID" value="XM_003176730.1"/>
</dbReference>
<dbReference type="AlphaFoldDB" id="E5R2F0"/>
<keyword evidence="2" id="KW-1185">Reference proteome</keyword>
<dbReference type="VEuPathDB" id="FungiDB:MGYG_00862"/>
<accession>E5R2F0</accession>
<gene>
    <name evidence="1" type="ORF">MGYG_00862</name>
</gene>
<dbReference type="HOGENOM" id="CLU_053382_4_0_1"/>
<dbReference type="PANTHER" id="PTHR38846:SF1">
    <property type="entry name" value="C3H1-TYPE DOMAIN-CONTAINING PROTEIN"/>
    <property type="match status" value="1"/>
</dbReference>
<dbReference type="InParanoid" id="E5R2F0"/>
<dbReference type="eggNOG" id="ENOG502T5JA">
    <property type="taxonomic scope" value="Eukaryota"/>
</dbReference>
<sequence>MPHSSFFKKHDPEFVHNDSNTLQVEFGRLANRCGWTKKNKKYPRQWVKCLTEELKCYVYQIIDEDGDKLSNMRLLCERYANKTPSSIGACEKALRHVHINLVDWIDSQRYGEEPRRFRSYRDLENYTRENNRFFPKKILNDVPIMKVFLRAF</sequence>
<dbReference type="Proteomes" id="UP000002669">
    <property type="component" value="Unassembled WGS sequence"/>
</dbReference>
<protein>
    <submittedName>
        <fullName evidence="1">Uncharacterized protein</fullName>
    </submittedName>
</protein>
<evidence type="ECO:0000313" key="1">
    <source>
        <dbReference type="EMBL" id="EFQ97826.1"/>
    </source>
</evidence>
<proteinExistence type="predicted"/>
<reference evidence="2" key="1">
    <citation type="journal article" date="2012" name="MBio">
        <title>Comparative genome analysis of Trichophyton rubrum and related dermatophytes reveals candidate genes involved in infection.</title>
        <authorList>
            <person name="Martinez D.A."/>
            <person name="Oliver B.G."/>
            <person name="Graeser Y."/>
            <person name="Goldberg J.M."/>
            <person name="Li W."/>
            <person name="Martinez-Rossi N.M."/>
            <person name="Monod M."/>
            <person name="Shelest E."/>
            <person name="Barton R.C."/>
            <person name="Birch E."/>
            <person name="Brakhage A.A."/>
            <person name="Chen Z."/>
            <person name="Gurr S.J."/>
            <person name="Heiman D."/>
            <person name="Heitman J."/>
            <person name="Kosti I."/>
            <person name="Rossi A."/>
            <person name="Saif S."/>
            <person name="Samalova M."/>
            <person name="Saunders C.W."/>
            <person name="Shea T."/>
            <person name="Summerbell R.C."/>
            <person name="Xu J."/>
            <person name="Young S."/>
            <person name="Zeng Q."/>
            <person name="Birren B.W."/>
            <person name="Cuomo C.A."/>
            <person name="White T.C."/>
        </authorList>
    </citation>
    <scope>NUCLEOTIDE SEQUENCE [LARGE SCALE GENOMIC DNA]</scope>
    <source>
        <strain evidence="2">ATCC MYA-4604 / CBS 118893</strain>
    </source>
</reference>
<name>E5R2F0_ARTGP</name>
<dbReference type="STRING" id="535722.E5R2F0"/>
<dbReference type="EMBL" id="DS989822">
    <property type="protein sequence ID" value="EFQ97826.1"/>
    <property type="molecule type" value="Genomic_DNA"/>
</dbReference>
<dbReference type="PANTHER" id="PTHR38846">
    <property type="entry name" value="C3H1-TYPE DOMAIN-CONTAINING PROTEIN"/>
    <property type="match status" value="1"/>
</dbReference>
<evidence type="ECO:0000313" key="2">
    <source>
        <dbReference type="Proteomes" id="UP000002669"/>
    </source>
</evidence>
<dbReference type="OrthoDB" id="6105938at2759"/>
<dbReference type="OMA" id="WIESQRR"/>